<gene>
    <name evidence="2" type="ORF">C4541_13555</name>
</gene>
<dbReference type="EMBL" id="QZJZ01000105">
    <property type="protein sequence ID" value="RJP55928.1"/>
    <property type="molecule type" value="Genomic_DNA"/>
</dbReference>
<evidence type="ECO:0000256" key="1">
    <source>
        <dbReference type="SAM" id="Phobius"/>
    </source>
</evidence>
<reference evidence="2 3" key="1">
    <citation type="journal article" date="2017" name="ISME J.">
        <title>Energy and carbon metabolisms in a deep terrestrial subsurface fluid microbial community.</title>
        <authorList>
            <person name="Momper L."/>
            <person name="Jungbluth S.P."/>
            <person name="Lee M.D."/>
            <person name="Amend J.P."/>
        </authorList>
    </citation>
    <scope>NUCLEOTIDE SEQUENCE [LARGE SCALE GENOMIC DNA]</scope>
    <source>
        <strain evidence="2">SURF_26</strain>
    </source>
</reference>
<organism evidence="2 3">
    <name type="scientific">Candidatus Auribacter fodinae</name>
    <dbReference type="NCBI Taxonomy" id="2093366"/>
    <lineage>
        <taxon>Bacteria</taxon>
        <taxon>Pseudomonadati</taxon>
        <taxon>Candidatus Auribacterota</taxon>
        <taxon>Candidatus Auribacteria</taxon>
        <taxon>Candidatus Auribacterales</taxon>
        <taxon>Candidatus Auribacteraceae</taxon>
        <taxon>Candidatus Auribacter</taxon>
    </lineage>
</organism>
<proteinExistence type="predicted"/>
<keyword evidence="1" id="KW-1133">Transmembrane helix</keyword>
<feature type="transmembrane region" description="Helical" evidence="1">
    <location>
        <begin position="115"/>
        <end position="145"/>
    </location>
</feature>
<dbReference type="AlphaFoldDB" id="A0A3A4QQ53"/>
<evidence type="ECO:0000313" key="2">
    <source>
        <dbReference type="EMBL" id="RJP55928.1"/>
    </source>
</evidence>
<comment type="caution">
    <text evidence="2">The sequence shown here is derived from an EMBL/GenBank/DDBJ whole genome shotgun (WGS) entry which is preliminary data.</text>
</comment>
<protein>
    <submittedName>
        <fullName evidence="2">Uncharacterized protein</fullName>
    </submittedName>
</protein>
<sequence length="300" mass="33744">MFTAITSDQKLGFTALWRYAFSFYKTNLKKIMTIVLLFYVPIEIIMSFFTLDIASGQELDAGTKLIGTLVISLLIATTLIPVAAIISLTKECTGEPPLSVKEAIILGVRSWWNMILIFVISMFALYSTFLPYLLLALVMAALSLISGNNPMILVPCLLAGVAMVVPVFQVGALICLTQYAGILRGKWRCKNIGHVYRVFHPYILRTFLFSLGSMGIFMVLRVMMSFIIARVMPVMPVFALVQITSDLLFVLPVLVLAFYFINTESRIKLPEEPEPISFWKFLAKLPKLYLSLFVVTIRKK</sequence>
<keyword evidence="1" id="KW-0812">Transmembrane</keyword>
<keyword evidence="1" id="KW-0472">Membrane</keyword>
<dbReference type="Proteomes" id="UP000266426">
    <property type="component" value="Unassembled WGS sequence"/>
</dbReference>
<accession>A0A3A4QQ53</accession>
<evidence type="ECO:0000313" key="3">
    <source>
        <dbReference type="Proteomes" id="UP000266426"/>
    </source>
</evidence>
<feature type="transmembrane region" description="Helical" evidence="1">
    <location>
        <begin position="234"/>
        <end position="261"/>
    </location>
</feature>
<name>A0A3A4QQ53_9BACT</name>
<feature type="transmembrane region" description="Helical" evidence="1">
    <location>
        <begin position="202"/>
        <end position="222"/>
    </location>
</feature>
<feature type="transmembrane region" description="Helical" evidence="1">
    <location>
        <begin position="31"/>
        <end position="53"/>
    </location>
</feature>
<feature type="transmembrane region" description="Helical" evidence="1">
    <location>
        <begin position="65"/>
        <end position="88"/>
    </location>
</feature>
<feature type="transmembrane region" description="Helical" evidence="1">
    <location>
        <begin position="157"/>
        <end position="182"/>
    </location>
</feature>